<evidence type="ECO:0000313" key="2">
    <source>
        <dbReference type="EMBL" id="KDO17579.1"/>
    </source>
</evidence>
<sequence length="96" mass="10383">MRNSLPQSSTANDDDEPEAVVTADRADYHIVCCGPLWLGTYMTSGARAALWVCFFAWTAGVVYLAVTIAIANWAMCLKVKVVIKVAADEDAFAQVP</sequence>
<dbReference type="Proteomes" id="UP000030745">
    <property type="component" value="Unassembled WGS sequence"/>
</dbReference>
<accession>A0A067BGQ7</accession>
<dbReference type="VEuPathDB" id="FungiDB:SPRG_17036"/>
<dbReference type="EMBL" id="KK583623">
    <property type="protein sequence ID" value="KDO17579.1"/>
    <property type="molecule type" value="Genomic_DNA"/>
</dbReference>
<evidence type="ECO:0000313" key="3">
    <source>
        <dbReference type="Proteomes" id="UP000030745"/>
    </source>
</evidence>
<evidence type="ECO:0000256" key="1">
    <source>
        <dbReference type="SAM" id="Phobius"/>
    </source>
</evidence>
<gene>
    <name evidence="2" type="ORF">SPRG_17036</name>
</gene>
<feature type="transmembrane region" description="Helical" evidence="1">
    <location>
        <begin position="48"/>
        <end position="74"/>
    </location>
</feature>
<name>A0A067BGQ7_SAPPC</name>
<keyword evidence="1" id="KW-1133">Transmembrane helix</keyword>
<dbReference type="GeneID" id="24138601"/>
<dbReference type="KEGG" id="spar:SPRG_17036"/>
<keyword evidence="1" id="KW-0812">Transmembrane</keyword>
<keyword evidence="3" id="KW-1185">Reference proteome</keyword>
<organism evidence="2 3">
    <name type="scientific">Saprolegnia parasitica (strain CBS 223.65)</name>
    <dbReference type="NCBI Taxonomy" id="695850"/>
    <lineage>
        <taxon>Eukaryota</taxon>
        <taxon>Sar</taxon>
        <taxon>Stramenopiles</taxon>
        <taxon>Oomycota</taxon>
        <taxon>Saprolegniomycetes</taxon>
        <taxon>Saprolegniales</taxon>
        <taxon>Saprolegniaceae</taxon>
        <taxon>Saprolegnia</taxon>
    </lineage>
</organism>
<dbReference type="RefSeq" id="XP_012211713.1">
    <property type="nucleotide sequence ID" value="XM_012356323.1"/>
</dbReference>
<proteinExistence type="predicted"/>
<protein>
    <submittedName>
        <fullName evidence="2">Uncharacterized protein</fullName>
    </submittedName>
</protein>
<keyword evidence="1" id="KW-0472">Membrane</keyword>
<dbReference type="AlphaFoldDB" id="A0A067BGQ7"/>
<reference evidence="2 3" key="1">
    <citation type="journal article" date="2013" name="PLoS Genet.">
        <title>Distinctive expansion of potential virulence genes in the genome of the oomycete fish pathogen Saprolegnia parasitica.</title>
        <authorList>
            <person name="Jiang R.H."/>
            <person name="de Bruijn I."/>
            <person name="Haas B.J."/>
            <person name="Belmonte R."/>
            <person name="Lobach L."/>
            <person name="Christie J."/>
            <person name="van den Ackerveken G."/>
            <person name="Bottin A."/>
            <person name="Bulone V."/>
            <person name="Diaz-Moreno S.M."/>
            <person name="Dumas B."/>
            <person name="Fan L."/>
            <person name="Gaulin E."/>
            <person name="Govers F."/>
            <person name="Grenville-Briggs L.J."/>
            <person name="Horner N.R."/>
            <person name="Levin J.Z."/>
            <person name="Mammella M."/>
            <person name="Meijer H.J."/>
            <person name="Morris P."/>
            <person name="Nusbaum C."/>
            <person name="Oome S."/>
            <person name="Phillips A.J."/>
            <person name="van Rooyen D."/>
            <person name="Rzeszutek E."/>
            <person name="Saraiva M."/>
            <person name="Secombes C.J."/>
            <person name="Seidl M.F."/>
            <person name="Snel B."/>
            <person name="Stassen J.H."/>
            <person name="Sykes S."/>
            <person name="Tripathy S."/>
            <person name="van den Berg H."/>
            <person name="Vega-Arreguin J.C."/>
            <person name="Wawra S."/>
            <person name="Young S.K."/>
            <person name="Zeng Q."/>
            <person name="Dieguez-Uribeondo J."/>
            <person name="Russ C."/>
            <person name="Tyler B.M."/>
            <person name="van West P."/>
        </authorList>
    </citation>
    <scope>NUCLEOTIDE SEQUENCE [LARGE SCALE GENOMIC DNA]</scope>
    <source>
        <strain evidence="2 3">CBS 223.65</strain>
    </source>
</reference>